<dbReference type="AlphaFoldDB" id="A0A381S825"/>
<evidence type="ECO:0000256" key="1">
    <source>
        <dbReference type="ARBA" id="ARBA00022723"/>
    </source>
</evidence>
<accession>A0A381S825</accession>
<keyword evidence="2" id="KW-0378">Hydrolase</keyword>
<proteinExistence type="predicted"/>
<reference evidence="3" key="1">
    <citation type="submission" date="2018-05" db="EMBL/GenBank/DDBJ databases">
        <authorList>
            <person name="Lanie J.A."/>
            <person name="Ng W.-L."/>
            <person name="Kazmierczak K.M."/>
            <person name="Andrzejewski T.M."/>
            <person name="Davidsen T.M."/>
            <person name="Wayne K.J."/>
            <person name="Tettelin H."/>
            <person name="Glass J.I."/>
            <person name="Rusch D."/>
            <person name="Podicherti R."/>
            <person name="Tsui H.-C.T."/>
            <person name="Winkler M.E."/>
        </authorList>
    </citation>
    <scope>NUCLEOTIDE SEQUENCE</scope>
</reference>
<dbReference type="GO" id="GO:0008270">
    <property type="term" value="F:zinc ion binding"/>
    <property type="evidence" value="ECO:0007669"/>
    <property type="project" value="InterPro"/>
</dbReference>
<evidence type="ECO:0000256" key="2">
    <source>
        <dbReference type="ARBA" id="ARBA00022801"/>
    </source>
</evidence>
<sequence length="358" mass="39902">MTSPSHPVPKHRAARKVLTVLGPIEPAKVGITTTHEHLLIDFSVVFNEPKEASERKLMDEDVSIKNLGWIRYNWASNRDNLRILNEETSTWEAQQYFNSGGNTIVDVTSVGLARDPRALARISRATGLNVVMGAGNYVHMSHPPELQDLSVEQVAGQIIHDVEQGVGDTGIRSGIIGEIGCSWPWHESEKKVLEASVIAQRETGAPLLIHPGRNQRAPIDLLNAVEKWGGNLSRTVMGHIERTVYDRGILNELIGSGAYLNFDLFGHESSFYPLAPDSYIPADHERIEMVEYMVSEGKQGSVLLAHDICTKHRLKTYGGHGFDHILTRVVPRMKARGMNEEVIRLILIDNPTRMLTFD</sequence>
<dbReference type="EMBL" id="UINC01002706">
    <property type="protein sequence ID" value="SUZ99468.1"/>
    <property type="molecule type" value="Genomic_DNA"/>
</dbReference>
<protein>
    <recommendedName>
        <fullName evidence="4">Aryldialkylphosphatase</fullName>
    </recommendedName>
</protein>
<dbReference type="InterPro" id="IPR032466">
    <property type="entry name" value="Metal_Hydrolase"/>
</dbReference>
<name>A0A381S825_9ZZZZ</name>
<gene>
    <name evidence="3" type="ORF">METZ01_LOCUS52322</name>
</gene>
<dbReference type="PROSITE" id="PS51347">
    <property type="entry name" value="PHOSPHOTRIESTERASE_2"/>
    <property type="match status" value="1"/>
</dbReference>
<keyword evidence="1" id="KW-0479">Metal-binding</keyword>
<dbReference type="PANTHER" id="PTHR10819:SF3">
    <property type="entry name" value="PHOSPHOTRIESTERASE-RELATED PROTEIN"/>
    <property type="match status" value="1"/>
</dbReference>
<dbReference type="SUPFAM" id="SSF51556">
    <property type="entry name" value="Metallo-dependent hydrolases"/>
    <property type="match status" value="1"/>
</dbReference>
<organism evidence="3">
    <name type="scientific">marine metagenome</name>
    <dbReference type="NCBI Taxonomy" id="408172"/>
    <lineage>
        <taxon>unclassified sequences</taxon>
        <taxon>metagenomes</taxon>
        <taxon>ecological metagenomes</taxon>
    </lineage>
</organism>
<dbReference type="Pfam" id="PF02126">
    <property type="entry name" value="PTE"/>
    <property type="match status" value="1"/>
</dbReference>
<dbReference type="GO" id="GO:0016787">
    <property type="term" value="F:hydrolase activity"/>
    <property type="evidence" value="ECO:0007669"/>
    <property type="project" value="UniProtKB-KW"/>
</dbReference>
<dbReference type="Gene3D" id="3.20.20.140">
    <property type="entry name" value="Metal-dependent hydrolases"/>
    <property type="match status" value="1"/>
</dbReference>
<dbReference type="InterPro" id="IPR001559">
    <property type="entry name" value="Phosphotriesterase"/>
</dbReference>
<evidence type="ECO:0008006" key="4">
    <source>
        <dbReference type="Google" id="ProtNLM"/>
    </source>
</evidence>
<dbReference type="PANTHER" id="PTHR10819">
    <property type="entry name" value="PHOSPHOTRIESTERASE-RELATED"/>
    <property type="match status" value="1"/>
</dbReference>
<evidence type="ECO:0000313" key="3">
    <source>
        <dbReference type="EMBL" id="SUZ99468.1"/>
    </source>
</evidence>